<dbReference type="HOGENOM" id="CLU_957838_0_0_1"/>
<sequence length="291" mass="33117">MMQVSSSWCPESLDQMPVEACDSPSVSRFSLTDAFHLTDAEVKQVVTPFLQLNAVDKADTDEHRACEIYFDWNEREYTCNEMHFQFTATARHVEIYASGSKSTPWGDQEGCEAYIQTLRGSKSSSTDSFDYFFFEIDITKNYNYAHLSSCKLKCVSLTGNQAELKLSGLKLKLQILPKVQQKLQLAVNSAQLNGTMERLSVADMATQQHLSHEAIVKLDLMQKSLTEQMFCRLEQSMERVMDRLKIAEDRLDQLGEQVREHGVTAKAVEKLRKQHSVIVAQMADVLERNRA</sequence>
<organism evidence="1">
    <name type="scientific">Albugo laibachii Nc14</name>
    <dbReference type="NCBI Taxonomy" id="890382"/>
    <lineage>
        <taxon>Eukaryota</taxon>
        <taxon>Sar</taxon>
        <taxon>Stramenopiles</taxon>
        <taxon>Oomycota</taxon>
        <taxon>Peronosporomycetes</taxon>
        <taxon>Albuginales</taxon>
        <taxon>Albuginaceae</taxon>
        <taxon>Albugo</taxon>
    </lineage>
</organism>
<protein>
    <submittedName>
        <fullName evidence="1">AlNc14C139G7208 protein</fullName>
    </submittedName>
</protein>
<dbReference type="EMBL" id="FR824184">
    <property type="protein sequence ID" value="CCA21978.1"/>
    <property type="molecule type" value="Genomic_DNA"/>
</dbReference>
<name>F0WL19_9STRA</name>
<evidence type="ECO:0000313" key="1">
    <source>
        <dbReference type="EMBL" id="CCA21978.1"/>
    </source>
</evidence>
<reference evidence="1" key="1">
    <citation type="journal article" date="2011" name="PLoS Biol.">
        <title>Gene gain and loss during evolution of obligate parasitism in the white rust pathogen of Arabidopsis thaliana.</title>
        <authorList>
            <person name="Kemen E."/>
            <person name="Gardiner A."/>
            <person name="Schultz-Larsen T."/>
            <person name="Kemen A.C."/>
            <person name="Balmuth A.L."/>
            <person name="Robert-Seilaniantz A."/>
            <person name="Bailey K."/>
            <person name="Holub E."/>
            <person name="Studholme D.J."/>
            <person name="Maclean D."/>
            <person name="Jones J.D."/>
        </authorList>
    </citation>
    <scope>NUCLEOTIDE SEQUENCE</scope>
</reference>
<gene>
    <name evidence="1" type="primary">AlNc14C139G7208</name>
    <name evidence="1" type="ORF">ALNC14_081210</name>
</gene>
<proteinExistence type="predicted"/>
<dbReference type="AlphaFoldDB" id="F0WL19"/>
<reference evidence="1" key="2">
    <citation type="submission" date="2011-02" db="EMBL/GenBank/DDBJ databases">
        <authorList>
            <person name="MacLean D."/>
        </authorList>
    </citation>
    <scope>NUCLEOTIDE SEQUENCE</scope>
</reference>
<accession>F0WL19</accession>